<gene>
    <name evidence="2" type="ORF">M441DRAFT_407717</name>
</gene>
<keyword evidence="3" id="KW-1185">Reference proteome</keyword>
<keyword evidence="1" id="KW-0732">Signal</keyword>
<accession>A0A2T3Z6W0</accession>
<protein>
    <submittedName>
        <fullName evidence="2">Uncharacterized protein</fullName>
    </submittedName>
</protein>
<dbReference type="EMBL" id="KZ679262">
    <property type="protein sequence ID" value="PTB40539.1"/>
    <property type="molecule type" value="Genomic_DNA"/>
</dbReference>
<feature type="signal peptide" evidence="1">
    <location>
        <begin position="1"/>
        <end position="29"/>
    </location>
</feature>
<evidence type="ECO:0000256" key="1">
    <source>
        <dbReference type="SAM" id="SignalP"/>
    </source>
</evidence>
<reference evidence="2 3" key="1">
    <citation type="submission" date="2016-07" db="EMBL/GenBank/DDBJ databases">
        <title>Multiple horizontal gene transfer events from other fungi enriched the ability of initially mycotrophic Trichoderma (Ascomycota) to feed on dead plant biomass.</title>
        <authorList>
            <consortium name="DOE Joint Genome Institute"/>
            <person name="Aerts A."/>
            <person name="Atanasova L."/>
            <person name="Chenthamara K."/>
            <person name="Zhang J."/>
            <person name="Grujic M."/>
            <person name="Henrissat B."/>
            <person name="Kuo A."/>
            <person name="Salamov A."/>
            <person name="Lipzen A."/>
            <person name="Labutti K."/>
            <person name="Barry K."/>
            <person name="Miao Y."/>
            <person name="Rahimi M.J."/>
            <person name="Shen Q."/>
            <person name="Grigoriev I.V."/>
            <person name="Kubicek C.P."/>
            <person name="Druzhinina I.S."/>
        </authorList>
    </citation>
    <scope>NUCLEOTIDE SEQUENCE [LARGE SCALE GENOMIC DNA]</scope>
    <source>
        <strain evidence="2 3">CBS 433.97</strain>
    </source>
</reference>
<evidence type="ECO:0000313" key="3">
    <source>
        <dbReference type="Proteomes" id="UP000240493"/>
    </source>
</evidence>
<proteinExistence type="predicted"/>
<dbReference type="Proteomes" id="UP000240493">
    <property type="component" value="Unassembled WGS sequence"/>
</dbReference>
<feature type="chain" id="PRO_5015703704" evidence="1">
    <location>
        <begin position="30"/>
        <end position="117"/>
    </location>
</feature>
<name>A0A2T3Z6W0_TRIA4</name>
<sequence length="117" mass="12857">MVPSSLMIPMPPPPLVLLQSSMLLALVLALARFRPVNKSARAVPRRMGQHHRTETLMHTYMQSCSTPPLDIMYDLAAPSIAQLHQAFLHSGLTHLLVFAISSSKDWDHDEGGGVFTG</sequence>
<evidence type="ECO:0000313" key="2">
    <source>
        <dbReference type="EMBL" id="PTB40539.1"/>
    </source>
</evidence>
<organism evidence="2 3">
    <name type="scientific">Trichoderma asperellum (strain ATCC 204424 / CBS 433.97 / NBRC 101777)</name>
    <dbReference type="NCBI Taxonomy" id="1042311"/>
    <lineage>
        <taxon>Eukaryota</taxon>
        <taxon>Fungi</taxon>
        <taxon>Dikarya</taxon>
        <taxon>Ascomycota</taxon>
        <taxon>Pezizomycotina</taxon>
        <taxon>Sordariomycetes</taxon>
        <taxon>Hypocreomycetidae</taxon>
        <taxon>Hypocreales</taxon>
        <taxon>Hypocreaceae</taxon>
        <taxon>Trichoderma</taxon>
    </lineage>
</organism>
<dbReference type="AlphaFoldDB" id="A0A2T3Z6W0"/>